<dbReference type="EMBL" id="JABCRI010000020">
    <property type="protein sequence ID" value="KAF8388491.1"/>
    <property type="molecule type" value="Genomic_DNA"/>
</dbReference>
<dbReference type="SUPFAM" id="SSF49899">
    <property type="entry name" value="Concanavalin A-like lectins/glucanases"/>
    <property type="match status" value="1"/>
</dbReference>
<gene>
    <name evidence="4" type="ORF">HHK36_027163</name>
</gene>
<evidence type="ECO:0000313" key="5">
    <source>
        <dbReference type="Proteomes" id="UP000655225"/>
    </source>
</evidence>
<keyword evidence="5" id="KW-1185">Reference proteome</keyword>
<dbReference type="AlphaFoldDB" id="A0A834YMQ0"/>
<sequence>MPQAPLALDGTQDGLNSCDAVIGGTGYSTIECLAKSMNDVDQLVAPSDHLFALASIESGAVEHEGSVVVPCGVNVDNYSQLRDLNLQTPKSLGALREGETIHGYVQEERLDTNVQVYNVVIDMYAKCSSLMAASAGNFNQDFDITWDDGRTKMINNGQLLRLSLDKVSCSGFQSKREYLFGRIDIQLKLVPRKLGQHRHSLLRKFHSIEA</sequence>
<name>A0A834YMQ0_TETSI</name>
<dbReference type="Pfam" id="PF00722">
    <property type="entry name" value="Glyco_hydro_16"/>
    <property type="match status" value="1"/>
</dbReference>
<dbReference type="Proteomes" id="UP000655225">
    <property type="component" value="Unassembled WGS sequence"/>
</dbReference>
<dbReference type="PANTHER" id="PTHR31062">
    <property type="entry name" value="XYLOGLUCAN ENDOTRANSGLUCOSYLASE/HYDROLASE PROTEIN 8-RELATED"/>
    <property type="match status" value="1"/>
</dbReference>
<evidence type="ECO:0000259" key="3">
    <source>
        <dbReference type="Pfam" id="PF00722"/>
    </source>
</evidence>
<keyword evidence="2" id="KW-0326">Glycosidase</keyword>
<dbReference type="InterPro" id="IPR044791">
    <property type="entry name" value="Beta-glucanase/XTH"/>
</dbReference>
<proteinExistence type="predicted"/>
<organism evidence="4 5">
    <name type="scientific">Tetracentron sinense</name>
    <name type="common">Spur-leaf</name>
    <dbReference type="NCBI Taxonomy" id="13715"/>
    <lineage>
        <taxon>Eukaryota</taxon>
        <taxon>Viridiplantae</taxon>
        <taxon>Streptophyta</taxon>
        <taxon>Embryophyta</taxon>
        <taxon>Tracheophyta</taxon>
        <taxon>Spermatophyta</taxon>
        <taxon>Magnoliopsida</taxon>
        <taxon>Trochodendrales</taxon>
        <taxon>Trochodendraceae</taxon>
        <taxon>Tetracentron</taxon>
    </lineage>
</organism>
<comment type="caution">
    <text evidence="4">The sequence shown here is derived from an EMBL/GenBank/DDBJ whole genome shotgun (WGS) entry which is preliminary data.</text>
</comment>
<protein>
    <recommendedName>
        <fullName evidence="3">GH16 domain-containing protein</fullName>
    </recommendedName>
</protein>
<reference evidence="4 5" key="1">
    <citation type="submission" date="2020-04" db="EMBL/GenBank/DDBJ databases">
        <title>Plant Genome Project.</title>
        <authorList>
            <person name="Zhang R.-G."/>
        </authorList>
    </citation>
    <scope>NUCLEOTIDE SEQUENCE [LARGE SCALE GENOMIC DNA]</scope>
    <source>
        <strain evidence="4">YNK0</strain>
        <tissue evidence="4">Leaf</tissue>
    </source>
</reference>
<dbReference type="GO" id="GO:0004553">
    <property type="term" value="F:hydrolase activity, hydrolyzing O-glycosyl compounds"/>
    <property type="evidence" value="ECO:0007669"/>
    <property type="project" value="InterPro"/>
</dbReference>
<dbReference type="InterPro" id="IPR000757">
    <property type="entry name" value="Beta-glucanase-like"/>
</dbReference>
<dbReference type="OrthoDB" id="4781at2759"/>
<accession>A0A834YMQ0</accession>
<evidence type="ECO:0000313" key="4">
    <source>
        <dbReference type="EMBL" id="KAF8388491.1"/>
    </source>
</evidence>
<evidence type="ECO:0000256" key="1">
    <source>
        <dbReference type="ARBA" id="ARBA00022801"/>
    </source>
</evidence>
<evidence type="ECO:0000256" key="2">
    <source>
        <dbReference type="ARBA" id="ARBA00023295"/>
    </source>
</evidence>
<dbReference type="InterPro" id="IPR013320">
    <property type="entry name" value="ConA-like_dom_sf"/>
</dbReference>
<feature type="domain" description="GH16" evidence="3">
    <location>
        <begin position="138"/>
        <end position="192"/>
    </location>
</feature>
<dbReference type="Gene3D" id="2.60.120.200">
    <property type="match status" value="1"/>
</dbReference>
<keyword evidence="1" id="KW-0378">Hydrolase</keyword>
<dbReference type="GO" id="GO:0005975">
    <property type="term" value="P:carbohydrate metabolic process"/>
    <property type="evidence" value="ECO:0007669"/>
    <property type="project" value="InterPro"/>
</dbReference>